<feature type="region of interest" description="Disordered" evidence="3">
    <location>
        <begin position="891"/>
        <end position="911"/>
    </location>
</feature>
<dbReference type="HOGENOM" id="CLU_289412_0_0_1"/>
<evidence type="ECO:0000256" key="3">
    <source>
        <dbReference type="SAM" id="MobiDB-lite"/>
    </source>
</evidence>
<feature type="region of interest" description="Disordered" evidence="3">
    <location>
        <begin position="1"/>
        <end position="50"/>
    </location>
</feature>
<dbReference type="Proteomes" id="UP000001568">
    <property type="component" value="Chromosome 7"/>
</dbReference>
<dbReference type="Gene3D" id="2.70.160.11">
    <property type="entry name" value="Hnrnp arginine n-methyltransferase1"/>
    <property type="match status" value="2"/>
</dbReference>
<dbReference type="OrthoDB" id="412876at2759"/>
<dbReference type="KEGG" id="olu:OSTLU_15961"/>
<dbReference type="OMA" id="VVYKRPT"/>
<feature type="compositionally biased region" description="Acidic residues" evidence="3">
    <location>
        <begin position="31"/>
        <end position="44"/>
    </location>
</feature>
<dbReference type="EMBL" id="CP000587">
    <property type="protein sequence ID" value="ABO96874.1"/>
    <property type="molecule type" value="Genomic_DNA"/>
</dbReference>
<dbReference type="GO" id="GO:0016274">
    <property type="term" value="F:protein-arginine N-methyltransferase activity"/>
    <property type="evidence" value="ECO:0007669"/>
    <property type="project" value="InterPro"/>
</dbReference>
<dbReference type="RefSeq" id="XP_001418581.1">
    <property type="nucleotide sequence ID" value="XM_001418544.1"/>
</dbReference>
<dbReference type="InterPro" id="IPR025799">
    <property type="entry name" value="Arg_MeTrfase"/>
</dbReference>
<dbReference type="GO" id="GO:0032259">
    <property type="term" value="P:methylation"/>
    <property type="evidence" value="ECO:0007669"/>
    <property type="project" value="UniProtKB-KW"/>
</dbReference>
<dbReference type="InterPro" id="IPR019734">
    <property type="entry name" value="TPR_rpt"/>
</dbReference>
<dbReference type="Pfam" id="PF06325">
    <property type="entry name" value="PrmA"/>
    <property type="match status" value="1"/>
</dbReference>
<dbReference type="SUPFAM" id="SSF53335">
    <property type="entry name" value="S-adenosyl-L-methionine-dependent methyltransferases"/>
    <property type="match status" value="2"/>
</dbReference>
<evidence type="ECO:0008006" key="6">
    <source>
        <dbReference type="Google" id="ProtNLM"/>
    </source>
</evidence>
<dbReference type="Gene3D" id="1.25.40.10">
    <property type="entry name" value="Tetratricopeptide repeat domain"/>
    <property type="match status" value="1"/>
</dbReference>
<name>A4RZJ3_OSTLU</name>
<dbReference type="InterPro" id="IPR011990">
    <property type="entry name" value="TPR-like_helical_dom_sf"/>
</dbReference>
<dbReference type="InterPro" id="IPR029063">
    <property type="entry name" value="SAM-dependent_MTases_sf"/>
</dbReference>
<keyword evidence="2" id="KW-0489">Methyltransferase</keyword>
<evidence type="ECO:0000256" key="2">
    <source>
        <dbReference type="PROSITE-ProRule" id="PRU01015"/>
    </source>
</evidence>
<accession>A4RZJ3</accession>
<dbReference type="PANTHER" id="PTHR11006:SF4">
    <property type="entry name" value="PROTEIN ARGININE N-METHYLTRANSFERASE 7"/>
    <property type="match status" value="1"/>
</dbReference>
<keyword evidence="1 2" id="KW-0949">S-adenosyl-L-methionine</keyword>
<evidence type="ECO:0000256" key="1">
    <source>
        <dbReference type="ARBA" id="ARBA00022691"/>
    </source>
</evidence>
<dbReference type="SUPFAM" id="SSF48452">
    <property type="entry name" value="TPR-like"/>
    <property type="match status" value="1"/>
</dbReference>
<dbReference type="eggNOG" id="KOG1501">
    <property type="taxonomic scope" value="Eukaryota"/>
</dbReference>
<feature type="compositionally biased region" description="Basic and acidic residues" evidence="3">
    <location>
        <begin position="1"/>
        <end position="13"/>
    </location>
</feature>
<dbReference type="GeneID" id="5003063"/>
<dbReference type="PANTHER" id="PTHR11006">
    <property type="entry name" value="PROTEIN ARGININE N-METHYLTRANSFERASE"/>
    <property type="match status" value="1"/>
</dbReference>
<reference evidence="4 5" key="1">
    <citation type="journal article" date="2007" name="Proc. Natl. Acad. Sci. U.S.A.">
        <title>The tiny eukaryote Ostreococcus provides genomic insights into the paradox of plankton speciation.</title>
        <authorList>
            <person name="Palenik B."/>
            <person name="Grimwood J."/>
            <person name="Aerts A."/>
            <person name="Rouze P."/>
            <person name="Salamov A."/>
            <person name="Putnam N."/>
            <person name="Dupont C."/>
            <person name="Jorgensen R."/>
            <person name="Derelle E."/>
            <person name="Rombauts S."/>
            <person name="Zhou K."/>
            <person name="Otillar R."/>
            <person name="Merchant S.S."/>
            <person name="Podell S."/>
            <person name="Gaasterland T."/>
            <person name="Napoli C."/>
            <person name="Gendler K."/>
            <person name="Manuell A."/>
            <person name="Tai V."/>
            <person name="Vallon O."/>
            <person name="Piganeau G."/>
            <person name="Jancek S."/>
            <person name="Heijde M."/>
            <person name="Jabbari K."/>
            <person name="Bowler C."/>
            <person name="Lohr M."/>
            <person name="Robbens S."/>
            <person name="Werner G."/>
            <person name="Dubchak I."/>
            <person name="Pazour G.J."/>
            <person name="Ren Q."/>
            <person name="Paulsen I."/>
            <person name="Delwiche C."/>
            <person name="Schmutz J."/>
            <person name="Rokhsar D."/>
            <person name="Van de Peer Y."/>
            <person name="Moreau H."/>
            <person name="Grigoriev I.V."/>
        </authorList>
    </citation>
    <scope>NUCLEOTIDE SEQUENCE [LARGE SCALE GENOMIC DNA]</scope>
    <source>
        <strain evidence="4 5">CCE9901</strain>
    </source>
</reference>
<protein>
    <recommendedName>
        <fullName evidence="6">Protein arginine N-methyltransferase</fullName>
    </recommendedName>
</protein>
<dbReference type="STRING" id="436017.A4RZJ3"/>
<keyword evidence="5" id="KW-1185">Reference proteome</keyword>
<organism evidence="4 5">
    <name type="scientific">Ostreococcus lucimarinus (strain CCE9901)</name>
    <dbReference type="NCBI Taxonomy" id="436017"/>
    <lineage>
        <taxon>Eukaryota</taxon>
        <taxon>Viridiplantae</taxon>
        <taxon>Chlorophyta</taxon>
        <taxon>Mamiellophyceae</taxon>
        <taxon>Mamiellales</taxon>
        <taxon>Bathycoccaceae</taxon>
        <taxon>Ostreococcus</taxon>
    </lineage>
</organism>
<dbReference type="AlphaFoldDB" id="A4RZJ3"/>
<dbReference type="Gene3D" id="3.40.50.150">
    <property type="entry name" value="Vaccinia Virus protein VP39"/>
    <property type="match status" value="2"/>
</dbReference>
<dbReference type="PROSITE" id="PS51678">
    <property type="entry name" value="SAM_MT_PRMT"/>
    <property type="match status" value="2"/>
</dbReference>
<dbReference type="Gramene" id="ABO96874">
    <property type="protein sequence ID" value="ABO96874"/>
    <property type="gene ID" value="OSTLU_15961"/>
</dbReference>
<sequence length="1080" mass="121011">MGVDRARARRLTESENDDDDDRSLDAREEVGDGDDESDEEDVDGDSVVRASLERASERDAEIADERDTRVRILLIRERDAEFARDPKFKSRSIAELNNEAVRYLKAGDDVKCVVAYAKVFRKVSENNVTHPTLYVCHSNRAFAYLNLGLFQEALWDGHRAQTLANERFTQLQDDDGSVKVFVKGYARKGFALMGLREPKLAKLEFERGLTMSPTDEELKRGLEEATQAVIRDLYIGRGKEKQYALPSSGKTSERISSLPYSAPLHRVHPRDMLPNTLLTPFQAENDYHLKDTYNYMTIQADIRVPKRHFKVLQDDVRRAKFSTAIKCAIDKMHDDAKDARVLNIGCGAGLNTMLALKHGAHHVTATERWLYLAMATKENLLNNGYSDDQVKVVYKRPTDLALLRDVPISCNVCVCDVFDDGLLSSGIIPAVRHALDKLLLPDAVVIPSSATLYAQAVDMRTPAFDGINLSAIDGYRWHPTYIAGIDLFENAYITLSDPVQVFQFDFLMPPDCSEKKTIDLTFTKRGKFNAVVFWYEMTLIDDVKISTKPGGEDCPSSMRAAVQFMPGKISIEEGSVLPLTCAHNTVGIQFSVEDAEYDQVTKKDASFPKYHFHMLRDEGRLHAYSDALGRQVARIKARGDTCRALDIGTGSGILAMLAARAGADSVVACDTHPSLVSVARRNVAANGYGSQVSVLKRDATQLERGKHAPYDGVNLIVLDVFDAGLTGDDVLDMIEAARKQLSASTCAVVPAAATIYCAGIEAYTSEVDGFNMSAFNKYRWDSTYEATYMRDQPYRVLTKPKKVFEFFFDDSQKSKGRETVLKMETIAHGYMNAVCFWFDLHMDEEETITTAPLGIGKGGTIENQRILGDFDGAHAKKVMCESLRRVRANMASNPRSEDFESDSAREGSSDRTVFVSDATSLGDDEFDDDDREEHYWGQALQYLERGVQVRAGKKIALLAKRQNGGVHFSLKEGVGNWVGKPPWKIEWGGGASVESPHFQRVHYCQLLVNDFLMRLRCKRFAPIEKDMKMILAHCGALFLEPHSLTDIYHHLVMLEVYFDWEDFSPGTKVESMTKPCLRLC</sequence>
<gene>
    <name evidence="4" type="ORF">OSTLU_15961</name>
</gene>
<keyword evidence="2" id="KW-0808">Transferase</keyword>
<evidence type="ECO:0000313" key="5">
    <source>
        <dbReference type="Proteomes" id="UP000001568"/>
    </source>
</evidence>
<dbReference type="CDD" id="cd02440">
    <property type="entry name" value="AdoMet_MTases"/>
    <property type="match status" value="1"/>
</dbReference>
<dbReference type="GO" id="GO:0042054">
    <property type="term" value="F:histone methyltransferase activity"/>
    <property type="evidence" value="ECO:0007669"/>
    <property type="project" value="TreeGrafter"/>
</dbReference>
<evidence type="ECO:0000313" key="4">
    <source>
        <dbReference type="EMBL" id="ABO96874.1"/>
    </source>
</evidence>
<dbReference type="SMART" id="SM00028">
    <property type="entry name" value="TPR"/>
    <property type="match status" value="2"/>
</dbReference>
<proteinExistence type="predicted"/>
<feature type="compositionally biased region" description="Basic and acidic residues" evidence="3">
    <location>
        <begin position="895"/>
        <end position="909"/>
    </location>
</feature>